<name>A0A0M8NRU5_9EURO</name>
<dbReference type="Proteomes" id="UP000037696">
    <property type="component" value="Unassembled WGS sequence"/>
</dbReference>
<reference evidence="2 3" key="1">
    <citation type="submission" date="2015-08" db="EMBL/GenBank/DDBJ databases">
        <title>Genome sequencing of Penicillium nordicum.</title>
        <authorList>
            <person name="Nguyen H.D."/>
            <person name="Seifert K.A."/>
        </authorList>
    </citation>
    <scope>NUCLEOTIDE SEQUENCE [LARGE SCALE GENOMIC DNA]</scope>
    <source>
        <strain evidence="2 3">DAOMC 185683</strain>
    </source>
</reference>
<accession>A0A0M8NRU5</accession>
<keyword evidence="3" id="KW-1185">Reference proteome</keyword>
<evidence type="ECO:0000313" key="2">
    <source>
        <dbReference type="EMBL" id="KOS38126.1"/>
    </source>
</evidence>
<evidence type="ECO:0000313" key="3">
    <source>
        <dbReference type="Proteomes" id="UP000037696"/>
    </source>
</evidence>
<protein>
    <submittedName>
        <fullName evidence="2">Uncharacterized protein</fullName>
    </submittedName>
</protein>
<dbReference type="EMBL" id="LHQQ01000270">
    <property type="protein sequence ID" value="KOS38126.1"/>
    <property type="molecule type" value="Genomic_DNA"/>
</dbReference>
<feature type="region of interest" description="Disordered" evidence="1">
    <location>
        <begin position="1"/>
        <end position="26"/>
    </location>
</feature>
<comment type="caution">
    <text evidence="2">The sequence shown here is derived from an EMBL/GenBank/DDBJ whole genome shotgun (WGS) entry which is preliminary data.</text>
</comment>
<dbReference type="AlphaFoldDB" id="A0A0M8NRU5"/>
<proteinExistence type="predicted"/>
<evidence type="ECO:0000256" key="1">
    <source>
        <dbReference type="SAM" id="MobiDB-lite"/>
    </source>
</evidence>
<organism evidence="2 3">
    <name type="scientific">Penicillium nordicum</name>
    <dbReference type="NCBI Taxonomy" id="229535"/>
    <lineage>
        <taxon>Eukaryota</taxon>
        <taxon>Fungi</taxon>
        <taxon>Dikarya</taxon>
        <taxon>Ascomycota</taxon>
        <taxon>Pezizomycotina</taxon>
        <taxon>Eurotiomycetes</taxon>
        <taxon>Eurotiomycetidae</taxon>
        <taxon>Eurotiales</taxon>
        <taxon>Aspergillaceae</taxon>
        <taxon>Penicillium</taxon>
    </lineage>
</organism>
<sequence>MPSSTNRQQQGLDGQNDRATTPRGSTQYLEKTVRSVIFYPCYREFTRFAQRCVSLMLSFLNTDSRLYHLFCTPNYFRTSTS</sequence>
<gene>
    <name evidence="2" type="ORF">ACN38_g11060</name>
</gene>